<name>A0ABT4JFK1_9BACT</name>
<comment type="caution">
    <text evidence="1">The sequence shown here is derived from an EMBL/GenBank/DDBJ whole genome shotgun (WGS) entry which is preliminary data.</text>
</comment>
<dbReference type="PANTHER" id="PTHR35279">
    <property type="match status" value="1"/>
</dbReference>
<dbReference type="EMBL" id="JAANOH010000002">
    <property type="protein sequence ID" value="MCZ2475053.1"/>
    <property type="molecule type" value="Genomic_DNA"/>
</dbReference>
<sequence>MKLTMLKVGYFIFLFIPFNALCQSIFPDALVKFKPLVEDAIFSGTGTQTWDEQIRERGYILKEKDGYHMWYTGYTKNDPIKRLGYATSSDGLQWNRHPANPINPKQWIEDVFVIKKGAVYYMFAEGKGDTTHLLVSTNKTAWKELGNLKIKKTNGQPIDKGAFGTPCVMEVKGIYYLFYERDDLGIWLAKSNNLIDWVNVQDQPVLEMGPEPYDLFGVAMNQVIYYQGYYYGYYHATAYKDWREWSSNVAVSKDLIHWTKYPHNPIIGNNQSSNILVPAARGYRLYTMHSKVHVYQSKYIHHQDKTKKPRL</sequence>
<protein>
    <submittedName>
        <fullName evidence="1">Glycosylase</fullName>
    </submittedName>
</protein>
<dbReference type="SUPFAM" id="SSF75005">
    <property type="entry name" value="Arabinanase/levansucrase/invertase"/>
    <property type="match status" value="2"/>
</dbReference>
<dbReference type="PANTHER" id="PTHR35279:SF1">
    <property type="entry name" value="ARABINANASE_LEVANSUCRASE_INVERTASE"/>
    <property type="match status" value="1"/>
</dbReference>
<organism evidence="1 2">
    <name type="scientific">Aquirufa ecclesiirivi</name>
    <dbReference type="NCBI Taxonomy" id="2715124"/>
    <lineage>
        <taxon>Bacteria</taxon>
        <taxon>Pseudomonadati</taxon>
        <taxon>Bacteroidota</taxon>
        <taxon>Cytophagia</taxon>
        <taxon>Cytophagales</taxon>
        <taxon>Flectobacillaceae</taxon>
        <taxon>Aquirufa</taxon>
    </lineage>
</organism>
<dbReference type="Gene3D" id="2.115.10.20">
    <property type="entry name" value="Glycosyl hydrolase domain, family 43"/>
    <property type="match status" value="2"/>
</dbReference>
<evidence type="ECO:0000313" key="1">
    <source>
        <dbReference type="EMBL" id="MCZ2475053.1"/>
    </source>
</evidence>
<dbReference type="InterPro" id="IPR023296">
    <property type="entry name" value="Glyco_hydro_beta-prop_sf"/>
</dbReference>
<keyword evidence="2" id="KW-1185">Reference proteome</keyword>
<dbReference type="RefSeq" id="WP_269009928.1">
    <property type="nucleotide sequence ID" value="NZ_JAANOH010000002.1"/>
</dbReference>
<dbReference type="Proteomes" id="UP001321186">
    <property type="component" value="Unassembled WGS sequence"/>
</dbReference>
<evidence type="ECO:0000313" key="2">
    <source>
        <dbReference type="Proteomes" id="UP001321186"/>
    </source>
</evidence>
<reference evidence="1 2" key="1">
    <citation type="submission" date="2020-03" db="EMBL/GenBank/DDBJ databases">
        <authorList>
            <person name="Pitt A."/>
            <person name="Hahn M.W."/>
        </authorList>
    </citation>
    <scope>NUCLEOTIDE SEQUENCE [LARGE SCALE GENOMIC DNA]</scope>
    <source>
        <strain evidence="1 2">5A-MARBSE</strain>
    </source>
</reference>
<accession>A0ABT4JFK1</accession>
<gene>
    <name evidence="1" type="ORF">G9H61_06330</name>
</gene>
<proteinExistence type="predicted"/>